<dbReference type="GO" id="GO:0004655">
    <property type="term" value="F:porphobilinogen synthase activity"/>
    <property type="evidence" value="ECO:0007669"/>
    <property type="project" value="UniProtKB-EC"/>
</dbReference>
<keyword evidence="5" id="KW-0456">Lyase</keyword>
<evidence type="ECO:0000256" key="4">
    <source>
        <dbReference type="ARBA" id="ARBA00023133"/>
    </source>
</evidence>
<dbReference type="InterPro" id="IPR001731">
    <property type="entry name" value="ALAD"/>
</dbReference>
<dbReference type="Gene3D" id="3.20.20.70">
    <property type="entry name" value="Aldolase class I"/>
    <property type="match status" value="1"/>
</dbReference>
<evidence type="ECO:0000256" key="3">
    <source>
        <dbReference type="ARBA" id="ARBA00012053"/>
    </source>
</evidence>
<keyword evidence="6" id="KW-0627">Porphyrin biosynthesis</keyword>
<evidence type="ECO:0000256" key="1">
    <source>
        <dbReference type="ARBA" id="ARBA00004694"/>
    </source>
</evidence>
<dbReference type="InterPro" id="IPR013785">
    <property type="entry name" value="Aldolase_TIM"/>
</dbReference>
<evidence type="ECO:0000256" key="5">
    <source>
        <dbReference type="ARBA" id="ARBA00023239"/>
    </source>
</evidence>
<dbReference type="SUPFAM" id="SSF51569">
    <property type="entry name" value="Aldolase"/>
    <property type="match status" value="1"/>
</dbReference>
<gene>
    <name evidence="9" type="ORF">METZ01_LOCUS182415</name>
</gene>
<dbReference type="Pfam" id="PF00490">
    <property type="entry name" value="ALAD"/>
    <property type="match status" value="1"/>
</dbReference>
<dbReference type="InterPro" id="IPR030656">
    <property type="entry name" value="ALAD_AS"/>
</dbReference>
<comment type="pathway">
    <text evidence="1">Porphyrin-containing compound metabolism; protoporphyrin-IX biosynthesis; coproporphyrinogen-III from 5-aminolevulinate: step 1/4.</text>
</comment>
<dbReference type="GO" id="GO:0008270">
    <property type="term" value="F:zinc ion binding"/>
    <property type="evidence" value="ECO:0007669"/>
    <property type="project" value="TreeGrafter"/>
</dbReference>
<dbReference type="GO" id="GO:0006782">
    <property type="term" value="P:protoporphyrinogen IX biosynthetic process"/>
    <property type="evidence" value="ECO:0007669"/>
    <property type="project" value="UniProtKB-UniPathway"/>
</dbReference>
<evidence type="ECO:0000256" key="2">
    <source>
        <dbReference type="ARBA" id="ARBA00008055"/>
    </source>
</evidence>
<dbReference type="EMBL" id="UINC01036103">
    <property type="protein sequence ID" value="SVB29561.1"/>
    <property type="molecule type" value="Genomic_DNA"/>
</dbReference>
<comment type="similarity">
    <text evidence="2">Belongs to the ALAD family.</text>
</comment>
<dbReference type="PRINTS" id="PR00144">
    <property type="entry name" value="DALDHYDRTASE"/>
</dbReference>
<dbReference type="PROSITE" id="PS00169">
    <property type="entry name" value="D_ALA_DEHYDRATASE"/>
    <property type="match status" value="1"/>
</dbReference>
<accession>A0A382CVK6</accession>
<evidence type="ECO:0000313" key="9">
    <source>
        <dbReference type="EMBL" id="SVB29561.1"/>
    </source>
</evidence>
<name>A0A382CVK6_9ZZZZ</name>
<proteinExistence type="inferred from homology"/>
<evidence type="ECO:0000256" key="6">
    <source>
        <dbReference type="ARBA" id="ARBA00023244"/>
    </source>
</evidence>
<dbReference type="NCBIfam" id="NF006762">
    <property type="entry name" value="PRK09283.1"/>
    <property type="match status" value="1"/>
</dbReference>
<organism evidence="9">
    <name type="scientific">marine metagenome</name>
    <dbReference type="NCBI Taxonomy" id="408172"/>
    <lineage>
        <taxon>unclassified sequences</taxon>
        <taxon>metagenomes</taxon>
        <taxon>ecological metagenomes</taxon>
    </lineage>
</organism>
<dbReference type="PANTHER" id="PTHR11458:SF0">
    <property type="entry name" value="DELTA-AMINOLEVULINIC ACID DEHYDRATASE"/>
    <property type="match status" value="1"/>
</dbReference>
<dbReference type="EC" id="4.2.1.24" evidence="3"/>
<reference evidence="9" key="1">
    <citation type="submission" date="2018-05" db="EMBL/GenBank/DDBJ databases">
        <authorList>
            <person name="Lanie J.A."/>
            <person name="Ng W.-L."/>
            <person name="Kazmierczak K.M."/>
            <person name="Andrzejewski T.M."/>
            <person name="Davidsen T.M."/>
            <person name="Wayne K.J."/>
            <person name="Tettelin H."/>
            <person name="Glass J.I."/>
            <person name="Rusch D."/>
            <person name="Podicherti R."/>
            <person name="Tsui H.-C.T."/>
            <person name="Winkler M.E."/>
        </authorList>
    </citation>
    <scope>NUCLEOTIDE SEQUENCE</scope>
</reference>
<evidence type="ECO:0000256" key="7">
    <source>
        <dbReference type="ARBA" id="ARBA00032837"/>
    </source>
</evidence>
<feature type="non-terminal residue" evidence="9">
    <location>
        <position position="254"/>
    </location>
</feature>
<dbReference type="PANTHER" id="PTHR11458">
    <property type="entry name" value="DELTA-AMINOLEVULINIC ACID DEHYDRATASE"/>
    <property type="match status" value="1"/>
</dbReference>
<dbReference type="AlphaFoldDB" id="A0A382CVK6"/>
<sequence>MAGYPENRLHRLRKTAGIRDLVRETKLSVKNLIFPLFVTYGENIKTEIKSMPGNYQISLDNLPGEIREITSWGIPGVLLFGLPRKKDETGSYASSSTGLVQEAVRIAKDTNPDILVITDLCLCGYISHGHCGILDGENVDNDKTLDTYREIALSQASAGSDIIAPSGMMDGQVGIIRKALDTNGYTNTSVMGYSAKYASSFYGPFRDASDSSPSFGDRKSYQIDPANWRMAMREIQADVDEGADIIMIKPALAY</sequence>
<keyword evidence="4" id="KW-0350">Heme biosynthesis</keyword>
<dbReference type="SMART" id="SM01004">
    <property type="entry name" value="ALAD"/>
    <property type="match status" value="1"/>
</dbReference>
<dbReference type="GO" id="GO:0005829">
    <property type="term" value="C:cytosol"/>
    <property type="evidence" value="ECO:0007669"/>
    <property type="project" value="TreeGrafter"/>
</dbReference>
<dbReference type="UniPathway" id="UPA00251">
    <property type="reaction ID" value="UER00318"/>
</dbReference>
<evidence type="ECO:0000256" key="8">
    <source>
        <dbReference type="ARBA" id="ARBA00047651"/>
    </source>
</evidence>
<comment type="catalytic activity">
    <reaction evidence="8">
        <text>2 5-aminolevulinate = porphobilinogen + 2 H2O + H(+)</text>
        <dbReference type="Rhea" id="RHEA:24064"/>
        <dbReference type="ChEBI" id="CHEBI:15377"/>
        <dbReference type="ChEBI" id="CHEBI:15378"/>
        <dbReference type="ChEBI" id="CHEBI:58126"/>
        <dbReference type="ChEBI" id="CHEBI:356416"/>
        <dbReference type="EC" id="4.2.1.24"/>
    </reaction>
</comment>
<protein>
    <recommendedName>
        <fullName evidence="3">porphobilinogen synthase</fullName>
        <ecNumber evidence="3">4.2.1.24</ecNumber>
    </recommendedName>
    <alternativeName>
        <fullName evidence="7">Porphobilinogen synthase</fullName>
    </alternativeName>
</protein>